<sequence>MSTPPSHKRPSRRSHGDGSIDRRGEDVYRLRYRVNGQRFTKTFHGSLSEARKELRALLRAGDTGQHVDPSKMTVGQWIDQWVSAGAPGRRKKKVGQRTLERYEELLRVHVKPKLGEKRLQRLQATEIDQLYNELDALLDEEGERAIAPMTLHHVHVTFNSCLSTAERKGLISTNPMRRVEQVPSGGESDHGLALDEADLAKLVTGFKPTPAMYAPVAVDAQTGVRRNELLAFRWADFNEEQKTLKVERALEVTKKFGVRFKSPKTWRGLRTIALDDATVAVLVAERQTHQRLIASIPEGTDVDLSLVRLPDEALIFPALPELTKPRDPSAFSKQFRRGADALGFDGFEFHHLRGTHSTLLLDKGVPVHVVAERIGDDPAVLLRNYAKRKRKQTANTSMLPVINALTLGNSET</sequence>
<dbReference type="PROSITE" id="PS51898">
    <property type="entry name" value="TYR_RECOMBINASE"/>
    <property type="match status" value="1"/>
</dbReference>
<evidence type="ECO:0000259" key="6">
    <source>
        <dbReference type="PROSITE" id="PS51898"/>
    </source>
</evidence>
<feature type="region of interest" description="Disordered" evidence="5">
    <location>
        <begin position="1"/>
        <end position="22"/>
    </location>
</feature>
<dbReference type="InterPro" id="IPR050808">
    <property type="entry name" value="Phage_Integrase"/>
</dbReference>
<evidence type="ECO:0000313" key="8">
    <source>
        <dbReference type="Proteomes" id="UP000316291"/>
    </source>
</evidence>
<proteinExistence type="inferred from homology"/>
<name>A0A562RX17_9BRAD</name>
<dbReference type="InterPro" id="IPR010998">
    <property type="entry name" value="Integrase_recombinase_N"/>
</dbReference>
<evidence type="ECO:0000256" key="4">
    <source>
        <dbReference type="ARBA" id="ARBA00023172"/>
    </source>
</evidence>
<dbReference type="RefSeq" id="WP_145831396.1">
    <property type="nucleotide sequence ID" value="NZ_VLLA01000003.1"/>
</dbReference>
<dbReference type="OrthoDB" id="9785687at2"/>
<keyword evidence="3" id="KW-0238">DNA-binding</keyword>
<dbReference type="InterPro" id="IPR011010">
    <property type="entry name" value="DNA_brk_join_enz"/>
</dbReference>
<feature type="compositionally biased region" description="Basic residues" evidence="5">
    <location>
        <begin position="1"/>
        <end position="13"/>
    </location>
</feature>
<dbReference type="GO" id="GO:0003677">
    <property type="term" value="F:DNA binding"/>
    <property type="evidence" value="ECO:0007669"/>
    <property type="project" value="UniProtKB-KW"/>
</dbReference>
<dbReference type="AlphaFoldDB" id="A0A562RX17"/>
<evidence type="ECO:0000256" key="5">
    <source>
        <dbReference type="SAM" id="MobiDB-lite"/>
    </source>
</evidence>
<comment type="similarity">
    <text evidence="1">Belongs to the 'phage' integrase family.</text>
</comment>
<keyword evidence="8" id="KW-1185">Reference proteome</keyword>
<dbReference type="Pfam" id="PF14659">
    <property type="entry name" value="Phage_int_SAM_3"/>
    <property type="match status" value="1"/>
</dbReference>
<comment type="caution">
    <text evidence="7">The sequence shown here is derived from an EMBL/GenBank/DDBJ whole genome shotgun (WGS) entry which is preliminary data.</text>
</comment>
<dbReference type="GO" id="GO:0015074">
    <property type="term" value="P:DNA integration"/>
    <property type="evidence" value="ECO:0007669"/>
    <property type="project" value="UniProtKB-KW"/>
</dbReference>
<dbReference type="Pfam" id="PF00589">
    <property type="entry name" value="Phage_integrase"/>
    <property type="match status" value="1"/>
</dbReference>
<reference evidence="7 8" key="1">
    <citation type="journal article" date="2015" name="Stand. Genomic Sci.">
        <title>Genomic Encyclopedia of Bacterial and Archaeal Type Strains, Phase III: the genomes of soil and plant-associated and newly described type strains.</title>
        <authorList>
            <person name="Whitman W.B."/>
            <person name="Woyke T."/>
            <person name="Klenk H.P."/>
            <person name="Zhou Y."/>
            <person name="Lilburn T.G."/>
            <person name="Beck B.J."/>
            <person name="De Vos P."/>
            <person name="Vandamme P."/>
            <person name="Eisen J.A."/>
            <person name="Garrity G."/>
            <person name="Hugenholtz P."/>
            <person name="Kyrpides N.C."/>
        </authorList>
    </citation>
    <scope>NUCLEOTIDE SEQUENCE [LARGE SCALE GENOMIC DNA]</scope>
    <source>
        <strain evidence="7 8">CGMCC 1.10948</strain>
    </source>
</reference>
<evidence type="ECO:0000313" key="7">
    <source>
        <dbReference type="EMBL" id="TWI73635.1"/>
    </source>
</evidence>
<dbReference type="CDD" id="cd01189">
    <property type="entry name" value="INT_ICEBs1_C_like"/>
    <property type="match status" value="1"/>
</dbReference>
<dbReference type="InterPro" id="IPR004107">
    <property type="entry name" value="Integrase_SAM-like_N"/>
</dbReference>
<dbReference type="InterPro" id="IPR013762">
    <property type="entry name" value="Integrase-like_cat_sf"/>
</dbReference>
<gene>
    <name evidence="7" type="ORF">IQ16_01773</name>
</gene>
<dbReference type="Gene3D" id="1.10.150.130">
    <property type="match status" value="1"/>
</dbReference>
<dbReference type="Proteomes" id="UP000316291">
    <property type="component" value="Unassembled WGS sequence"/>
</dbReference>
<protein>
    <submittedName>
        <fullName evidence="7">Integrase-like protein</fullName>
    </submittedName>
</protein>
<dbReference type="PANTHER" id="PTHR30629:SF2">
    <property type="entry name" value="PROPHAGE INTEGRASE INTS-RELATED"/>
    <property type="match status" value="1"/>
</dbReference>
<keyword evidence="4" id="KW-0233">DNA recombination</keyword>
<evidence type="ECO:0000256" key="2">
    <source>
        <dbReference type="ARBA" id="ARBA00022908"/>
    </source>
</evidence>
<feature type="domain" description="Tyr recombinase" evidence="6">
    <location>
        <begin position="189"/>
        <end position="398"/>
    </location>
</feature>
<dbReference type="GO" id="GO:0006310">
    <property type="term" value="P:DNA recombination"/>
    <property type="evidence" value="ECO:0007669"/>
    <property type="project" value="UniProtKB-KW"/>
</dbReference>
<dbReference type="InterPro" id="IPR002104">
    <property type="entry name" value="Integrase_catalytic"/>
</dbReference>
<evidence type="ECO:0000256" key="3">
    <source>
        <dbReference type="ARBA" id="ARBA00023125"/>
    </source>
</evidence>
<dbReference type="Gene3D" id="1.10.443.10">
    <property type="entry name" value="Intergrase catalytic core"/>
    <property type="match status" value="1"/>
</dbReference>
<evidence type="ECO:0000256" key="1">
    <source>
        <dbReference type="ARBA" id="ARBA00008857"/>
    </source>
</evidence>
<accession>A0A562RX17</accession>
<organism evidence="7 8">
    <name type="scientific">Bradyrhizobium huanghuaihaiense</name>
    <dbReference type="NCBI Taxonomy" id="990078"/>
    <lineage>
        <taxon>Bacteria</taxon>
        <taxon>Pseudomonadati</taxon>
        <taxon>Pseudomonadota</taxon>
        <taxon>Alphaproteobacteria</taxon>
        <taxon>Hyphomicrobiales</taxon>
        <taxon>Nitrobacteraceae</taxon>
        <taxon>Bradyrhizobium</taxon>
    </lineage>
</organism>
<dbReference type="EMBL" id="VLLA01000003">
    <property type="protein sequence ID" value="TWI73635.1"/>
    <property type="molecule type" value="Genomic_DNA"/>
</dbReference>
<keyword evidence="2" id="KW-0229">DNA integration</keyword>
<dbReference type="PANTHER" id="PTHR30629">
    <property type="entry name" value="PROPHAGE INTEGRASE"/>
    <property type="match status" value="1"/>
</dbReference>
<dbReference type="SUPFAM" id="SSF56349">
    <property type="entry name" value="DNA breaking-rejoining enzymes"/>
    <property type="match status" value="1"/>
</dbReference>